<keyword evidence="2 6" id="KW-0597">Phosphoprotein</keyword>
<keyword evidence="6" id="KW-1003">Cell membrane</keyword>
<dbReference type="InterPro" id="IPR010209">
    <property type="entry name" value="Ion_transpt_RnfG/RsxG"/>
</dbReference>
<dbReference type="AlphaFoldDB" id="A0A7X8SK92"/>
<dbReference type="GO" id="GO:0010181">
    <property type="term" value="F:FMN binding"/>
    <property type="evidence" value="ECO:0007669"/>
    <property type="project" value="InterPro"/>
</dbReference>
<sequence length="215" mass="23649">MNAPSQPIPQEDTPKSGKMLSAMVGLGLLCALLIVSIYEGTSERRAFLKAEALEKAIFQVIPNTKKMEPMLIENGTLIPFDQKKQGLTRIYVGYNDEGNMSGYALECSGQGYADIIKILIGYDPKTETVVGFHVLESKETPGLGDKIEKDENFLANFIALDVSWDKEKKQLNNAVITVKNGEKNHPWEIDGITGATISSRAIGKIINDSMEKVNQ</sequence>
<accession>A0A7X8SK92</accession>
<evidence type="ECO:0000313" key="9">
    <source>
        <dbReference type="EMBL" id="NLR91781.1"/>
    </source>
</evidence>
<gene>
    <name evidence="6" type="primary">rnfG</name>
    <name evidence="9" type="ORF">HGP29_11215</name>
</gene>
<comment type="function">
    <text evidence="6">Part of a membrane-bound complex that couples electron transfer with translocation of ions across the membrane.</text>
</comment>
<comment type="caution">
    <text evidence="9">The sequence shown here is derived from an EMBL/GenBank/DDBJ whole genome shotgun (WGS) entry which is preliminary data.</text>
</comment>
<feature type="transmembrane region" description="Helical" evidence="7">
    <location>
        <begin position="20"/>
        <end position="38"/>
    </location>
</feature>
<reference evidence="9 10" key="1">
    <citation type="submission" date="2020-04" db="EMBL/GenBank/DDBJ databases">
        <title>Flammeovirga sp. SR4, a novel species isolated from seawater.</title>
        <authorList>
            <person name="Wang X."/>
        </authorList>
    </citation>
    <scope>NUCLEOTIDE SEQUENCE [LARGE SCALE GENOMIC DNA]</scope>
    <source>
        <strain evidence="9 10">SR4</strain>
    </source>
</reference>
<keyword evidence="5 6" id="KW-0249">Electron transport</keyword>
<proteinExistence type="inferred from homology"/>
<keyword evidence="4 6" id="KW-0288">FMN</keyword>
<comment type="subunit">
    <text evidence="6">The complex is composed of six subunits: RnfA, RnfB, RnfC, RnfD, RnfE and RnfG.</text>
</comment>
<dbReference type="GO" id="GO:0005886">
    <property type="term" value="C:plasma membrane"/>
    <property type="evidence" value="ECO:0007669"/>
    <property type="project" value="UniProtKB-SubCell"/>
</dbReference>
<evidence type="ECO:0000256" key="3">
    <source>
        <dbReference type="ARBA" id="ARBA00022630"/>
    </source>
</evidence>
<keyword evidence="6" id="KW-1278">Translocase</keyword>
<comment type="similarity">
    <text evidence="6">Belongs to the RnfG family.</text>
</comment>
<evidence type="ECO:0000256" key="2">
    <source>
        <dbReference type="ARBA" id="ARBA00022553"/>
    </source>
</evidence>
<evidence type="ECO:0000256" key="7">
    <source>
        <dbReference type="SAM" id="Phobius"/>
    </source>
</evidence>
<dbReference type="HAMAP" id="MF_00479">
    <property type="entry name" value="RsxG_RnfG"/>
    <property type="match status" value="1"/>
</dbReference>
<evidence type="ECO:0000256" key="5">
    <source>
        <dbReference type="ARBA" id="ARBA00022982"/>
    </source>
</evidence>
<dbReference type="GO" id="GO:0009055">
    <property type="term" value="F:electron transfer activity"/>
    <property type="evidence" value="ECO:0007669"/>
    <property type="project" value="InterPro"/>
</dbReference>
<dbReference type="GO" id="GO:0022900">
    <property type="term" value="P:electron transport chain"/>
    <property type="evidence" value="ECO:0007669"/>
    <property type="project" value="UniProtKB-UniRule"/>
</dbReference>
<keyword evidence="6 7" id="KW-0472">Membrane</keyword>
<comment type="subcellular location">
    <subcellularLocation>
        <location evidence="6">Cell membrane</location>
        <topology evidence="6">Single-pass membrane protein</topology>
    </subcellularLocation>
</comment>
<keyword evidence="10" id="KW-1185">Reference proteome</keyword>
<feature type="domain" description="FMN-binding" evidence="8">
    <location>
        <begin position="111"/>
        <end position="213"/>
    </location>
</feature>
<keyword evidence="3 6" id="KW-0285">Flavoprotein</keyword>
<organism evidence="9 10">
    <name type="scientific">Flammeovirga agarivorans</name>
    <dbReference type="NCBI Taxonomy" id="2726742"/>
    <lineage>
        <taxon>Bacteria</taxon>
        <taxon>Pseudomonadati</taxon>
        <taxon>Bacteroidota</taxon>
        <taxon>Cytophagia</taxon>
        <taxon>Cytophagales</taxon>
        <taxon>Flammeovirgaceae</taxon>
        <taxon>Flammeovirga</taxon>
    </lineage>
</organism>
<dbReference type="Pfam" id="PF04205">
    <property type="entry name" value="FMN_bind"/>
    <property type="match status" value="1"/>
</dbReference>
<name>A0A7X8SK92_9BACT</name>
<evidence type="ECO:0000256" key="6">
    <source>
        <dbReference type="HAMAP-Rule" id="MF_00479"/>
    </source>
</evidence>
<dbReference type="EC" id="7.-.-.-" evidence="6"/>
<dbReference type="InterPro" id="IPR007329">
    <property type="entry name" value="FMN-bd"/>
</dbReference>
<keyword evidence="1 6" id="KW-0813">Transport</keyword>
<evidence type="ECO:0000313" key="10">
    <source>
        <dbReference type="Proteomes" id="UP000585050"/>
    </source>
</evidence>
<dbReference type="EMBL" id="JABAIL010000003">
    <property type="protein sequence ID" value="NLR91781.1"/>
    <property type="molecule type" value="Genomic_DNA"/>
</dbReference>
<keyword evidence="6 7" id="KW-1133">Transmembrane helix</keyword>
<evidence type="ECO:0000259" key="8">
    <source>
        <dbReference type="SMART" id="SM00900"/>
    </source>
</evidence>
<dbReference type="Gene3D" id="3.90.1010.20">
    <property type="match status" value="1"/>
</dbReference>
<dbReference type="RefSeq" id="WP_168882496.1">
    <property type="nucleotide sequence ID" value="NZ_JABAIL010000003.1"/>
</dbReference>
<dbReference type="Proteomes" id="UP000585050">
    <property type="component" value="Unassembled WGS sequence"/>
</dbReference>
<protein>
    <recommendedName>
        <fullName evidence="6">Ion-translocating oxidoreductase complex subunit G</fullName>
        <ecNumber evidence="6">7.-.-.-</ecNumber>
    </recommendedName>
    <alternativeName>
        <fullName evidence="6">Rnf electron transport complex subunit G</fullName>
    </alternativeName>
</protein>
<dbReference type="SMART" id="SM00900">
    <property type="entry name" value="FMN_bind"/>
    <property type="match status" value="1"/>
</dbReference>
<feature type="modified residue" description="FMN phosphoryl threonine" evidence="6">
    <location>
        <position position="196"/>
    </location>
</feature>
<dbReference type="PANTHER" id="PTHR36118">
    <property type="entry name" value="ION-TRANSLOCATING OXIDOREDUCTASE COMPLEX SUBUNIT G"/>
    <property type="match status" value="1"/>
</dbReference>
<keyword evidence="6 7" id="KW-0812">Transmembrane</keyword>
<dbReference type="PANTHER" id="PTHR36118:SF1">
    <property type="entry name" value="ION-TRANSLOCATING OXIDOREDUCTASE COMPLEX SUBUNIT G"/>
    <property type="match status" value="1"/>
</dbReference>
<evidence type="ECO:0000256" key="1">
    <source>
        <dbReference type="ARBA" id="ARBA00022448"/>
    </source>
</evidence>
<dbReference type="PIRSF" id="PIRSF006091">
    <property type="entry name" value="E_trnsport_RnfG"/>
    <property type="match status" value="1"/>
</dbReference>
<comment type="cofactor">
    <cofactor evidence="6">
        <name>FMN</name>
        <dbReference type="ChEBI" id="CHEBI:58210"/>
    </cofactor>
</comment>
<evidence type="ECO:0000256" key="4">
    <source>
        <dbReference type="ARBA" id="ARBA00022643"/>
    </source>
</evidence>